<dbReference type="InterPro" id="IPR036166">
    <property type="entry name" value="YxeA-like_sf"/>
</dbReference>
<dbReference type="InterPro" id="IPR006542">
    <property type="entry name" value="DUF1093"/>
</dbReference>
<dbReference type="PANTHER" id="PTHR36433">
    <property type="entry name" value="HYPOTHETICAL CYTOSOLIC PROTEIN"/>
    <property type="match status" value="1"/>
</dbReference>
<protein>
    <recommendedName>
        <fullName evidence="3">YxeA family protein</fullName>
    </recommendedName>
</protein>
<sequence>MKKYLNIFVWLTILMVFTAGCEQVSGLYEKATAQEYYVQIQGNEDTRQHPTTNEYKLNAYNEAGEKVKVIFTVSEEIKPATFLRIRVLKSTDPDENHFVKDYKKVKETDLSEKVREKIKD</sequence>
<reference evidence="1 2" key="1">
    <citation type="submission" date="2017-01" db="EMBL/GenBank/DDBJ databases">
        <title>Bacillus cereus isolates.</title>
        <authorList>
            <person name="Beno S.M."/>
        </authorList>
    </citation>
    <scope>NUCLEOTIDE SEQUENCE [LARGE SCALE GENOMIC DNA]</scope>
    <source>
        <strain evidence="1 2">FSL K6-1030</strain>
    </source>
</reference>
<dbReference type="PANTHER" id="PTHR36433:SF2">
    <property type="entry name" value="YXEA FAMILY PROTEIN"/>
    <property type="match status" value="1"/>
</dbReference>
<evidence type="ECO:0000313" key="2">
    <source>
        <dbReference type="Proteomes" id="UP000190641"/>
    </source>
</evidence>
<dbReference type="SUPFAM" id="SSF159121">
    <property type="entry name" value="BC4932-like"/>
    <property type="match status" value="1"/>
</dbReference>
<comment type="caution">
    <text evidence="1">The sequence shown here is derived from an EMBL/GenBank/DDBJ whole genome shotgun (WGS) entry which is preliminary data.</text>
</comment>
<name>A0A9X6B4B8_BACCE</name>
<dbReference type="PROSITE" id="PS51257">
    <property type="entry name" value="PROKAR_LIPOPROTEIN"/>
    <property type="match status" value="1"/>
</dbReference>
<dbReference type="Proteomes" id="UP000190641">
    <property type="component" value="Unassembled WGS sequence"/>
</dbReference>
<evidence type="ECO:0008006" key="3">
    <source>
        <dbReference type="Google" id="ProtNLM"/>
    </source>
</evidence>
<dbReference type="NCBIfam" id="TIGR01655">
    <property type="entry name" value="yxeA_fam"/>
    <property type="match status" value="1"/>
</dbReference>
<dbReference type="Pfam" id="PF06486">
    <property type="entry name" value="DUF1093"/>
    <property type="match status" value="1"/>
</dbReference>
<evidence type="ECO:0000313" key="1">
    <source>
        <dbReference type="EMBL" id="OOR71809.1"/>
    </source>
</evidence>
<gene>
    <name evidence="1" type="ORF">BLX06_28465</name>
</gene>
<organism evidence="1 2">
    <name type="scientific">Bacillus cereus</name>
    <dbReference type="NCBI Taxonomy" id="1396"/>
    <lineage>
        <taxon>Bacteria</taxon>
        <taxon>Bacillati</taxon>
        <taxon>Bacillota</taxon>
        <taxon>Bacilli</taxon>
        <taxon>Bacillales</taxon>
        <taxon>Bacillaceae</taxon>
        <taxon>Bacillus</taxon>
        <taxon>Bacillus cereus group</taxon>
    </lineage>
</organism>
<dbReference type="Gene3D" id="2.40.50.480">
    <property type="match status" value="1"/>
</dbReference>
<accession>A0A9X6B4B8</accession>
<dbReference type="AlphaFoldDB" id="A0A9X6B4B8"/>
<dbReference type="EMBL" id="MUAU01000168">
    <property type="protein sequence ID" value="OOR71809.1"/>
    <property type="molecule type" value="Genomic_DNA"/>
</dbReference>
<dbReference type="RefSeq" id="WP_078187580.1">
    <property type="nucleotide sequence ID" value="NZ_MUAU01000168.1"/>
</dbReference>
<proteinExistence type="predicted"/>